<evidence type="ECO:0000313" key="3">
    <source>
        <dbReference type="Proteomes" id="UP000002168"/>
    </source>
</evidence>
<organism evidence="2 3">
    <name type="scientific">Shewanella woodyi (strain ATCC 51908 / MS32)</name>
    <dbReference type="NCBI Taxonomy" id="392500"/>
    <lineage>
        <taxon>Bacteria</taxon>
        <taxon>Pseudomonadati</taxon>
        <taxon>Pseudomonadota</taxon>
        <taxon>Gammaproteobacteria</taxon>
        <taxon>Alteromonadales</taxon>
        <taxon>Shewanellaceae</taxon>
        <taxon>Shewanella</taxon>
    </lineage>
</organism>
<protein>
    <submittedName>
        <fullName evidence="2">Response regulator receiver protein</fullName>
    </submittedName>
</protein>
<dbReference type="EMBL" id="CP000961">
    <property type="protein sequence ID" value="ACA86859.1"/>
    <property type="molecule type" value="Genomic_DNA"/>
</dbReference>
<dbReference type="InterPro" id="IPR024077">
    <property type="entry name" value="Neurolysin/TOP_dom2"/>
</dbReference>
<dbReference type="eggNOG" id="COG0339">
    <property type="taxonomic scope" value="Bacteria"/>
</dbReference>
<keyword evidence="1" id="KW-0732">Signal</keyword>
<gene>
    <name evidence="2" type="ordered locus">Swoo_2582</name>
</gene>
<accession>B1KHH4</accession>
<evidence type="ECO:0000256" key="1">
    <source>
        <dbReference type="SAM" id="SignalP"/>
    </source>
</evidence>
<sequence precursor="true">MLKSILAITLKVSFLLTVTTAAQAAVSPLPILIDQCLQLPSPAKQLSQSDTERHTQQNTRTQSHQLELTLLSLFNIKDRLAYYKTFPLKPLYKEGLLQCQLRLSDMVDDTLNLPQIHQLASSLLKSGDPELSQLGIRVKRLINENKAQTFKSQLYTALASIRQGLRSKDLTLTFSGTSCQLPVNSLEVNSTQDNFHQSIASYLLEQDDKSCQKLVWQAYQGRAKDKSTPALTRIANLKHREAIKAGFKDHSSHALSNQFLSSTELVGAFLDIETALFNTPPWEIGQRLAAADKTLVKQVSSATFIQQIYGKAKKLGFKFEVVTEHIHRIWHQNRLLGEIYLNTSKRAGVYRLRAPILGFQFAQIQLNMKPELSSLRDKQQLVSAMATAISELSSSSHYYLVNTLGETSDSYLLGQLWLTEFLSEDILEVKQPGSREEIASKYSTQLKVFRAKVALNFYQNKDTKTYHDLAAEFSHAFGQTWSETDSYPYSFFALADLGPLYYQDIWQEALADLIFQSTKGCINQQKVLAQLLINEDSLSLSQVLTTLLGEPVDPISLIKRIEDVSYSKDKSALSCTL</sequence>
<proteinExistence type="predicted"/>
<evidence type="ECO:0000313" key="2">
    <source>
        <dbReference type="EMBL" id="ACA86859.1"/>
    </source>
</evidence>
<dbReference type="Proteomes" id="UP000002168">
    <property type="component" value="Chromosome"/>
</dbReference>
<dbReference type="RefSeq" id="WP_012325199.1">
    <property type="nucleotide sequence ID" value="NC_010506.1"/>
</dbReference>
<dbReference type="Gene3D" id="1.10.1370.10">
    <property type="entry name" value="Neurolysin, domain 3"/>
    <property type="match status" value="1"/>
</dbReference>
<dbReference type="STRING" id="392500.Swoo_2582"/>
<keyword evidence="3" id="KW-1185">Reference proteome</keyword>
<dbReference type="KEGG" id="swd:Swoo_2582"/>
<dbReference type="SUPFAM" id="SSF55486">
    <property type="entry name" value="Metalloproteases ('zincins'), catalytic domain"/>
    <property type="match status" value="1"/>
</dbReference>
<dbReference type="AlphaFoldDB" id="B1KHH4"/>
<reference evidence="2 3" key="1">
    <citation type="submission" date="2008-02" db="EMBL/GenBank/DDBJ databases">
        <title>Complete sequence of Shewanella woodyi ATCC 51908.</title>
        <authorList>
            <consortium name="US DOE Joint Genome Institute"/>
            <person name="Copeland A."/>
            <person name="Lucas S."/>
            <person name="Lapidus A."/>
            <person name="Glavina del Rio T."/>
            <person name="Dalin E."/>
            <person name="Tice H."/>
            <person name="Bruce D."/>
            <person name="Goodwin L."/>
            <person name="Pitluck S."/>
            <person name="Sims D."/>
            <person name="Brettin T."/>
            <person name="Detter J.C."/>
            <person name="Han C."/>
            <person name="Kuske C.R."/>
            <person name="Schmutz J."/>
            <person name="Larimer F."/>
            <person name="Land M."/>
            <person name="Hauser L."/>
            <person name="Kyrpides N."/>
            <person name="Lykidis A."/>
            <person name="Zhao J.-S."/>
            <person name="Richardson P."/>
        </authorList>
    </citation>
    <scope>NUCLEOTIDE SEQUENCE [LARGE SCALE GENOMIC DNA]</scope>
    <source>
        <strain evidence="3">ATCC 51908 / MS32</strain>
    </source>
</reference>
<name>B1KHH4_SHEWM</name>
<dbReference type="HOGENOM" id="CLU_470811_0_0_6"/>
<feature type="chain" id="PRO_5002766611" evidence="1">
    <location>
        <begin position="25"/>
        <end position="577"/>
    </location>
</feature>
<feature type="signal peptide" evidence="1">
    <location>
        <begin position="1"/>
        <end position="24"/>
    </location>
</feature>